<feature type="region of interest" description="Disordered" evidence="1">
    <location>
        <begin position="100"/>
        <end position="119"/>
    </location>
</feature>
<comment type="caution">
    <text evidence="2">The sequence shown here is derived from an EMBL/GenBank/DDBJ whole genome shotgun (WGS) entry which is preliminary data.</text>
</comment>
<dbReference type="EMBL" id="VWPK01000017">
    <property type="protein sequence ID" value="KAA5611790.1"/>
    <property type="molecule type" value="Genomic_DNA"/>
</dbReference>
<evidence type="ECO:0000256" key="1">
    <source>
        <dbReference type="SAM" id="MobiDB-lite"/>
    </source>
</evidence>
<feature type="compositionally biased region" description="Low complexity" evidence="1">
    <location>
        <begin position="107"/>
        <end position="119"/>
    </location>
</feature>
<feature type="compositionally biased region" description="Basic and acidic residues" evidence="1">
    <location>
        <begin position="167"/>
        <end position="184"/>
    </location>
</feature>
<proteinExistence type="predicted"/>
<evidence type="ECO:0000313" key="3">
    <source>
        <dbReference type="Proteomes" id="UP000325255"/>
    </source>
</evidence>
<dbReference type="GO" id="GO:0006355">
    <property type="term" value="P:regulation of DNA-templated transcription"/>
    <property type="evidence" value="ECO:0007669"/>
    <property type="project" value="InterPro"/>
</dbReference>
<feature type="region of interest" description="Disordered" evidence="1">
    <location>
        <begin position="152"/>
        <end position="205"/>
    </location>
</feature>
<dbReference type="InterPro" id="IPR013321">
    <property type="entry name" value="Arc_rbn_hlx_hlx"/>
</dbReference>
<organism evidence="2 3">
    <name type="scientific">Rhodovastum atsumiense</name>
    <dbReference type="NCBI Taxonomy" id="504468"/>
    <lineage>
        <taxon>Bacteria</taxon>
        <taxon>Pseudomonadati</taxon>
        <taxon>Pseudomonadota</taxon>
        <taxon>Alphaproteobacteria</taxon>
        <taxon>Acetobacterales</taxon>
        <taxon>Acetobacteraceae</taxon>
        <taxon>Rhodovastum</taxon>
    </lineage>
</organism>
<name>A0A5M6ITZ9_9PROT</name>
<protein>
    <submittedName>
        <fullName evidence="2">Uncharacterized protein</fullName>
    </submittedName>
</protein>
<dbReference type="RefSeq" id="WP_150041024.1">
    <property type="nucleotide sequence ID" value="NZ_OW485605.1"/>
</dbReference>
<dbReference type="Proteomes" id="UP000325255">
    <property type="component" value="Unassembled WGS sequence"/>
</dbReference>
<dbReference type="AlphaFoldDB" id="A0A5M6ITZ9"/>
<sequence>MPISPRTKRHRISARAAEEIARRADAARRDILDETGRLVQFRGGLDALTAPQAEAVTELLADTPAAPSLATLRRLLAPTDAEAAALSLRRLVSERLRSEQRRRAEGAKPAAEAQAARAAAAERPWVAAGVSRATWYRQQRAVAMTAAREAVRQAEMETGGGQGAGETRADPIQKEEKGSEEGKGRPRSKVAPSLTAAPAPPRLPRMADLETAEARRYTATALRAGCRWSDGLQWSRPMTWFTRPPDLPADAAAVLDTMAAVAEASLERREAVVIARARRTGPTPERAERQIDPQACPPTVRADVWQEVPAHLCPRVRRRAALAWVKGVEANAAVVQSIVPAAREAALVAALADAAPELDAAACERLAQQYAGWPLADGVRHALADVADRLSRRAAAEAAAAAAVDAADPPIPPADRAAVIARAAAMLATESCRRDAADVAHAVALARQVVATRR</sequence>
<gene>
    <name evidence="2" type="ORF">F1189_12175</name>
</gene>
<keyword evidence="3" id="KW-1185">Reference proteome</keyword>
<reference evidence="2 3" key="1">
    <citation type="submission" date="2019-09" db="EMBL/GenBank/DDBJ databases">
        <title>Genome sequence of Rhodovastum atsumiense, a diverse member of the Acetobacteraceae family of non-sulfur purple photosynthetic bacteria.</title>
        <authorList>
            <person name="Meyer T."/>
            <person name="Kyndt J."/>
        </authorList>
    </citation>
    <scope>NUCLEOTIDE SEQUENCE [LARGE SCALE GENOMIC DNA]</scope>
    <source>
        <strain evidence="2 3">DSM 21279</strain>
    </source>
</reference>
<dbReference type="Gene3D" id="1.10.1220.10">
    <property type="entry name" value="Met repressor-like"/>
    <property type="match status" value="1"/>
</dbReference>
<accession>A0A5M6ITZ9</accession>
<evidence type="ECO:0000313" key="2">
    <source>
        <dbReference type="EMBL" id="KAA5611790.1"/>
    </source>
</evidence>